<name>A0A6A6J3H1_9PLEO</name>
<dbReference type="EMBL" id="ML987189">
    <property type="protein sequence ID" value="KAF2257375.1"/>
    <property type="molecule type" value="Genomic_DNA"/>
</dbReference>
<dbReference type="OrthoDB" id="440424at2759"/>
<proteinExistence type="predicted"/>
<accession>A0A6A6J3H1</accession>
<keyword evidence="2" id="KW-1185">Reference proteome</keyword>
<evidence type="ECO:0000313" key="1">
    <source>
        <dbReference type="EMBL" id="KAF2257375.1"/>
    </source>
</evidence>
<dbReference type="RefSeq" id="XP_033692379.1">
    <property type="nucleotide sequence ID" value="XM_033827754.1"/>
</dbReference>
<dbReference type="GeneID" id="54581084"/>
<sequence>MGAHLSGLAYTAARVASYVVKNPISSAFHAVTAISFLAPGFVSGPLLAWAGFGSKGPVAGAIHRENIRITERELTYCAQRL</sequence>
<reference evidence="1" key="1">
    <citation type="journal article" date="2020" name="Stud. Mycol.">
        <title>101 Dothideomycetes genomes: a test case for predicting lifestyles and emergence of pathogens.</title>
        <authorList>
            <person name="Haridas S."/>
            <person name="Albert R."/>
            <person name="Binder M."/>
            <person name="Bloem J."/>
            <person name="Labutti K."/>
            <person name="Salamov A."/>
            <person name="Andreopoulos B."/>
            <person name="Baker S."/>
            <person name="Barry K."/>
            <person name="Bills G."/>
            <person name="Bluhm B."/>
            <person name="Cannon C."/>
            <person name="Castanera R."/>
            <person name="Culley D."/>
            <person name="Daum C."/>
            <person name="Ezra D."/>
            <person name="Gonzalez J."/>
            <person name="Henrissat B."/>
            <person name="Kuo A."/>
            <person name="Liang C."/>
            <person name="Lipzen A."/>
            <person name="Lutzoni F."/>
            <person name="Magnuson J."/>
            <person name="Mondo S."/>
            <person name="Nolan M."/>
            <person name="Ohm R."/>
            <person name="Pangilinan J."/>
            <person name="Park H.-J."/>
            <person name="Ramirez L."/>
            <person name="Alfaro M."/>
            <person name="Sun H."/>
            <person name="Tritt A."/>
            <person name="Yoshinaga Y."/>
            <person name="Zwiers L.-H."/>
            <person name="Turgeon B."/>
            <person name="Goodwin S."/>
            <person name="Spatafora J."/>
            <person name="Crous P."/>
            <person name="Grigoriev I."/>
        </authorList>
    </citation>
    <scope>NUCLEOTIDE SEQUENCE</scope>
    <source>
        <strain evidence="1">CBS 122368</strain>
    </source>
</reference>
<evidence type="ECO:0000313" key="2">
    <source>
        <dbReference type="Proteomes" id="UP000800094"/>
    </source>
</evidence>
<protein>
    <submittedName>
        <fullName evidence="1">Uncharacterized protein</fullName>
    </submittedName>
</protein>
<dbReference type="Proteomes" id="UP000800094">
    <property type="component" value="Unassembled WGS sequence"/>
</dbReference>
<dbReference type="AlphaFoldDB" id="A0A6A6J3H1"/>
<gene>
    <name evidence="1" type="ORF">BU26DRAFT_514068</name>
</gene>
<organism evidence="1 2">
    <name type="scientific">Trematosphaeria pertusa</name>
    <dbReference type="NCBI Taxonomy" id="390896"/>
    <lineage>
        <taxon>Eukaryota</taxon>
        <taxon>Fungi</taxon>
        <taxon>Dikarya</taxon>
        <taxon>Ascomycota</taxon>
        <taxon>Pezizomycotina</taxon>
        <taxon>Dothideomycetes</taxon>
        <taxon>Pleosporomycetidae</taxon>
        <taxon>Pleosporales</taxon>
        <taxon>Massarineae</taxon>
        <taxon>Trematosphaeriaceae</taxon>
        <taxon>Trematosphaeria</taxon>
    </lineage>
</organism>